<feature type="non-terminal residue" evidence="1">
    <location>
        <position position="53"/>
    </location>
</feature>
<gene>
    <name evidence="1" type="ORF">LCGC14_2090320</name>
</gene>
<dbReference type="AlphaFoldDB" id="A0A0F9F0C1"/>
<dbReference type="EMBL" id="LAZR01025444">
    <property type="protein sequence ID" value="KKL71901.1"/>
    <property type="molecule type" value="Genomic_DNA"/>
</dbReference>
<reference evidence="1" key="1">
    <citation type="journal article" date="2015" name="Nature">
        <title>Complex archaea that bridge the gap between prokaryotes and eukaryotes.</title>
        <authorList>
            <person name="Spang A."/>
            <person name="Saw J.H."/>
            <person name="Jorgensen S.L."/>
            <person name="Zaremba-Niedzwiedzka K."/>
            <person name="Martijn J."/>
            <person name="Lind A.E."/>
            <person name="van Eijk R."/>
            <person name="Schleper C."/>
            <person name="Guy L."/>
            <person name="Ettema T.J."/>
        </authorList>
    </citation>
    <scope>NUCLEOTIDE SEQUENCE</scope>
</reference>
<name>A0A0F9F0C1_9ZZZZ</name>
<accession>A0A0F9F0C1</accession>
<sequence>MKKLATALAFTAMTATGAMAEGLQGVTDDMITLGTYTDLSGPLAVWGVPEANG</sequence>
<organism evidence="1">
    <name type="scientific">marine sediment metagenome</name>
    <dbReference type="NCBI Taxonomy" id="412755"/>
    <lineage>
        <taxon>unclassified sequences</taxon>
        <taxon>metagenomes</taxon>
        <taxon>ecological metagenomes</taxon>
    </lineage>
</organism>
<proteinExistence type="predicted"/>
<protein>
    <submittedName>
        <fullName evidence="1">Uncharacterized protein</fullName>
    </submittedName>
</protein>
<comment type="caution">
    <text evidence="1">The sequence shown here is derived from an EMBL/GenBank/DDBJ whole genome shotgun (WGS) entry which is preliminary data.</text>
</comment>
<evidence type="ECO:0000313" key="1">
    <source>
        <dbReference type="EMBL" id="KKL71901.1"/>
    </source>
</evidence>